<keyword evidence="3" id="KW-0413">Isomerase</keyword>
<comment type="subunit">
    <text evidence="2">Interacts with Spx.</text>
</comment>
<protein>
    <recommendedName>
        <fullName evidence="2">ClpXP adapter protein SpxH</fullName>
    </recommendedName>
</protein>
<dbReference type="STRING" id="200904.GCA_900168775_01263"/>
<dbReference type="Gene3D" id="3.40.30.10">
    <property type="entry name" value="Glutaredoxin"/>
    <property type="match status" value="1"/>
</dbReference>
<name>A0A366E9P5_9BACI</name>
<dbReference type="SUPFAM" id="SSF52833">
    <property type="entry name" value="Thioredoxin-like"/>
    <property type="match status" value="1"/>
</dbReference>
<comment type="similarity">
    <text evidence="2">Belongs to the SpxH family.</text>
</comment>
<dbReference type="InterPro" id="IPR036249">
    <property type="entry name" value="Thioredoxin-like_sf"/>
</dbReference>
<dbReference type="GO" id="GO:0016853">
    <property type="term" value="F:isomerase activity"/>
    <property type="evidence" value="ECO:0007669"/>
    <property type="project" value="UniProtKB-KW"/>
</dbReference>
<dbReference type="Gene3D" id="1.10.472.60">
    <property type="entry name" value="putative protein disulfide isomerase domain"/>
    <property type="match status" value="1"/>
</dbReference>
<dbReference type="EMBL" id="QNRI01000005">
    <property type="protein sequence ID" value="RBO98184.1"/>
    <property type="molecule type" value="Genomic_DNA"/>
</dbReference>
<dbReference type="PANTHER" id="PTHR13887">
    <property type="entry name" value="GLUTATHIONE S-TRANSFERASE KAPPA"/>
    <property type="match status" value="1"/>
</dbReference>
<reference evidence="3 4" key="1">
    <citation type="submission" date="2018-06" db="EMBL/GenBank/DDBJ databases">
        <title>Genomic Encyclopedia of Type Strains, Phase IV (KMG-IV): sequencing the most valuable type-strain genomes for metagenomic binning, comparative biology and taxonomic classification.</title>
        <authorList>
            <person name="Goeker M."/>
        </authorList>
    </citation>
    <scope>NUCLEOTIDE SEQUENCE [LARGE SCALE GENOMIC DNA]</scope>
    <source>
        <strain evidence="3 4">DSM 15140</strain>
    </source>
</reference>
<organism evidence="3 4">
    <name type="scientific">Paraliobacillus ryukyuensis</name>
    <dbReference type="NCBI Taxonomy" id="200904"/>
    <lineage>
        <taxon>Bacteria</taxon>
        <taxon>Bacillati</taxon>
        <taxon>Bacillota</taxon>
        <taxon>Bacilli</taxon>
        <taxon>Bacillales</taxon>
        <taxon>Bacillaceae</taxon>
        <taxon>Paraliobacillus</taxon>
    </lineage>
</organism>
<dbReference type="HAMAP" id="MF_02245">
    <property type="entry name" value="Adapter_SpxH"/>
    <property type="match status" value="1"/>
</dbReference>
<accession>A0A366E9P5</accession>
<dbReference type="Proteomes" id="UP000252254">
    <property type="component" value="Unassembled WGS sequence"/>
</dbReference>
<proteinExistence type="inferred from homology"/>
<evidence type="ECO:0000313" key="3">
    <source>
        <dbReference type="EMBL" id="RBO98184.1"/>
    </source>
</evidence>
<dbReference type="AlphaFoldDB" id="A0A366E9P5"/>
<evidence type="ECO:0000256" key="1">
    <source>
        <dbReference type="ARBA" id="ARBA00022490"/>
    </source>
</evidence>
<comment type="function">
    <text evidence="2">Adapter protein required for efficient degradation of Spx by ClpXP under non-stress conditions. Interaction with Spx stabilizes Spx and exposes the C-terminus of Spx for recognition and proteolysis by ClpXP.</text>
</comment>
<dbReference type="GO" id="GO:0005737">
    <property type="term" value="C:cytoplasm"/>
    <property type="evidence" value="ECO:0007669"/>
    <property type="project" value="UniProtKB-SubCell"/>
</dbReference>
<evidence type="ECO:0000313" key="4">
    <source>
        <dbReference type="Proteomes" id="UP000252254"/>
    </source>
</evidence>
<dbReference type="PANTHER" id="PTHR13887:SF47">
    <property type="entry name" value="CLPXP ADAPTER PROTEIN SPXH"/>
    <property type="match status" value="1"/>
</dbReference>
<keyword evidence="1 2" id="KW-0963">Cytoplasm</keyword>
<dbReference type="InterPro" id="IPR046404">
    <property type="entry name" value="Adapter_SpxH"/>
</dbReference>
<evidence type="ECO:0000256" key="2">
    <source>
        <dbReference type="HAMAP-Rule" id="MF_02245"/>
    </source>
</evidence>
<sequence>MSWNLSGPSKQTTAQLSYFDFLQKPIEIYIFVDPLCPECWSLEPLLKKLMLEYGRFFTIRFIISNQTSMVDQENIKIERLRQQWEKTGHLSGMCCDGDLWLENPINFPTTVSIAIKAAELQGKKAGKKFLRKMQEYIFLNKCDMSIEDNLVNCAEEVKLDIEEFKKDLHSNSAKKALQCDIKLAKEMEVDYMPSIVFFNEAIDDEGLKLSGIYPYEVYVKVLKQMLDKEVKPAEKPGLEEFLAHFQFIATKEVAVVYDWSIERTVKELRKLQLKQIVQEVPVKHGSFWEYAK</sequence>
<comment type="subcellular location">
    <subcellularLocation>
        <location evidence="2">Cytoplasm</location>
    </subcellularLocation>
</comment>
<gene>
    <name evidence="2" type="primary">spxH</name>
    <name evidence="3" type="ORF">DES48_10533</name>
</gene>
<dbReference type="CDD" id="cd03025">
    <property type="entry name" value="DsbA_FrnE_like"/>
    <property type="match status" value="1"/>
</dbReference>
<dbReference type="RefSeq" id="WP_079709173.1">
    <property type="nucleotide sequence ID" value="NZ_BAABQN010000005.1"/>
</dbReference>
<comment type="caution">
    <text evidence="3">The sequence shown here is derived from an EMBL/GenBank/DDBJ whole genome shotgun (WGS) entry which is preliminary data.</text>
</comment>
<dbReference type="OrthoDB" id="9813770at2"/>
<dbReference type="Pfam" id="PF13743">
    <property type="entry name" value="Thioredoxin_5"/>
    <property type="match status" value="1"/>
</dbReference>
<keyword evidence="4" id="KW-1185">Reference proteome</keyword>